<comment type="function">
    <text evidence="8">Transfers a GMP moiety from GTP to Mo-molybdopterin (Mo-MPT) cofactor (Moco or molybdenum cofactor) to form Mo-molybdopterin guanine dinucleotide (Mo-MGD) cofactor.</text>
</comment>
<dbReference type="PANTHER" id="PTHR19136">
    <property type="entry name" value="MOLYBDENUM COFACTOR GUANYLYLTRANSFERASE"/>
    <property type="match status" value="1"/>
</dbReference>
<evidence type="ECO:0000256" key="6">
    <source>
        <dbReference type="ARBA" id="ARBA00023134"/>
    </source>
</evidence>
<keyword evidence="1 8" id="KW-0963">Cytoplasm</keyword>
<comment type="subcellular location">
    <subcellularLocation>
        <location evidence="8">Cytoplasm</location>
    </subcellularLocation>
</comment>
<dbReference type="PANTHER" id="PTHR19136:SF81">
    <property type="entry name" value="MOLYBDENUM COFACTOR GUANYLYLTRANSFERASE"/>
    <property type="match status" value="1"/>
</dbReference>
<keyword evidence="5 8" id="KW-0460">Magnesium</keyword>
<dbReference type="eggNOG" id="COG0746">
    <property type="taxonomic scope" value="Bacteria"/>
</dbReference>
<comment type="catalytic activity">
    <reaction evidence="8">
        <text>Mo-molybdopterin + GTP + H(+) = Mo-molybdopterin guanine dinucleotide + diphosphate</text>
        <dbReference type="Rhea" id="RHEA:34243"/>
        <dbReference type="ChEBI" id="CHEBI:15378"/>
        <dbReference type="ChEBI" id="CHEBI:33019"/>
        <dbReference type="ChEBI" id="CHEBI:37565"/>
        <dbReference type="ChEBI" id="CHEBI:71302"/>
        <dbReference type="ChEBI" id="CHEBI:71310"/>
        <dbReference type="EC" id="2.7.7.77"/>
    </reaction>
</comment>
<evidence type="ECO:0000256" key="5">
    <source>
        <dbReference type="ARBA" id="ARBA00022842"/>
    </source>
</evidence>
<dbReference type="GO" id="GO:0061603">
    <property type="term" value="F:molybdenum cofactor guanylyltransferase activity"/>
    <property type="evidence" value="ECO:0007669"/>
    <property type="project" value="UniProtKB-EC"/>
</dbReference>
<dbReference type="SUPFAM" id="SSF53448">
    <property type="entry name" value="Nucleotide-diphospho-sugar transferases"/>
    <property type="match status" value="1"/>
</dbReference>
<dbReference type="AlphaFoldDB" id="K2PNV8"/>
<dbReference type="STRING" id="555500.I215_13567"/>
<dbReference type="RefSeq" id="WP_008992551.1">
    <property type="nucleotide sequence ID" value="NZ_AMSG01000028.1"/>
</dbReference>
<feature type="binding site" evidence="8">
    <location>
        <begin position="12"/>
        <end position="14"/>
    </location>
    <ligand>
        <name>GTP</name>
        <dbReference type="ChEBI" id="CHEBI:37565"/>
    </ligand>
</feature>
<keyword evidence="7 8" id="KW-0501">Molybdenum cofactor biosynthesis</keyword>
<dbReference type="InterPro" id="IPR029044">
    <property type="entry name" value="Nucleotide-diphossugar_trans"/>
</dbReference>
<evidence type="ECO:0000256" key="4">
    <source>
        <dbReference type="ARBA" id="ARBA00022741"/>
    </source>
</evidence>
<reference evidence="10 11" key="1">
    <citation type="journal article" date="2012" name="J. Bacteriol.">
        <title>Genome Sequence of Galbibacter marinum Type Strain ck-I2-15.</title>
        <authorList>
            <person name="Lai Q."/>
            <person name="Li C."/>
            <person name="Shao Z."/>
        </authorList>
    </citation>
    <scope>NUCLEOTIDE SEQUENCE [LARGE SCALE GENOMIC DNA]</scope>
    <source>
        <strain evidence="11">ck-I2-15</strain>
    </source>
</reference>
<feature type="binding site" evidence="8">
    <location>
        <position position="99"/>
    </location>
    <ligand>
        <name>Mg(2+)</name>
        <dbReference type="ChEBI" id="CHEBI:18420"/>
    </ligand>
</feature>
<sequence>MNTIAKLNALVLAGGQSTRMGVDKGLLEYHIQPQRFHIYNLLRECCDMVYMSIRKDQQEQFSSDVKCVVDQNIYPGPFNGIMSAYRKHPDHAWLVVACDMPLVDLQAINRLIDKRNPLRVATTYKAMDKAFPEPLFAIWEPKGLSAAEDYLEKKISCSPVKFLAENLPEIVKPLRDEVLVNINDQDQYQHLLKRIKEKPES</sequence>
<feature type="binding site" evidence="8">
    <location>
        <position position="99"/>
    </location>
    <ligand>
        <name>GTP</name>
        <dbReference type="ChEBI" id="CHEBI:37565"/>
    </ligand>
</feature>
<dbReference type="EMBL" id="AMSG01000028">
    <property type="protein sequence ID" value="EKF54205.1"/>
    <property type="molecule type" value="Genomic_DNA"/>
</dbReference>
<evidence type="ECO:0000313" key="11">
    <source>
        <dbReference type="Proteomes" id="UP000007364"/>
    </source>
</evidence>
<dbReference type="HAMAP" id="MF_00316">
    <property type="entry name" value="MobA"/>
    <property type="match status" value="1"/>
</dbReference>
<dbReference type="OrthoDB" id="9788394at2"/>
<dbReference type="GO" id="GO:0046872">
    <property type="term" value="F:metal ion binding"/>
    <property type="evidence" value="ECO:0007669"/>
    <property type="project" value="UniProtKB-KW"/>
</dbReference>
<dbReference type="Pfam" id="PF12804">
    <property type="entry name" value="NTP_transf_3"/>
    <property type="match status" value="1"/>
</dbReference>
<comment type="similarity">
    <text evidence="8">Belongs to the MobA family.</text>
</comment>
<comment type="caution">
    <text evidence="8">Lacks conserved residue(s) required for the propagation of feature annotation.</text>
</comment>
<feature type="binding site" evidence="8">
    <location>
        <position position="24"/>
    </location>
    <ligand>
        <name>GTP</name>
        <dbReference type="ChEBI" id="CHEBI:37565"/>
    </ligand>
</feature>
<dbReference type="InterPro" id="IPR025877">
    <property type="entry name" value="MobA-like_NTP_Trfase"/>
</dbReference>
<keyword evidence="6 8" id="KW-0342">GTP-binding</keyword>
<organism evidence="10 11">
    <name type="scientific">Galbibacter marinus</name>
    <dbReference type="NCBI Taxonomy" id="555500"/>
    <lineage>
        <taxon>Bacteria</taxon>
        <taxon>Pseudomonadati</taxon>
        <taxon>Bacteroidota</taxon>
        <taxon>Flavobacteriia</taxon>
        <taxon>Flavobacteriales</taxon>
        <taxon>Flavobacteriaceae</taxon>
        <taxon>Galbibacter</taxon>
    </lineage>
</organism>
<protein>
    <recommendedName>
        <fullName evidence="8">Probable molybdenum cofactor guanylyltransferase</fullName>
        <shortName evidence="8">MoCo guanylyltransferase</shortName>
        <ecNumber evidence="8">2.7.7.77</ecNumber>
    </recommendedName>
    <alternativeName>
        <fullName evidence="8">GTP:molybdopterin guanylyltransferase</fullName>
    </alternativeName>
    <alternativeName>
        <fullName evidence="8">Mo-MPT guanylyltransferase</fullName>
    </alternativeName>
    <alternativeName>
        <fullName evidence="8">Molybdopterin guanylyltransferase</fullName>
    </alternativeName>
    <alternativeName>
        <fullName evidence="8">Molybdopterin-guanine dinucleotide synthase</fullName>
        <shortName evidence="8">MGD synthase</shortName>
    </alternativeName>
</protein>
<comment type="cofactor">
    <cofactor evidence="8">
        <name>Mg(2+)</name>
        <dbReference type="ChEBI" id="CHEBI:18420"/>
    </cofactor>
</comment>
<name>K2PNV8_9FLAO</name>
<dbReference type="PATRIC" id="fig|555500.3.peg.2793"/>
<feature type="domain" description="MobA-like NTP transferase" evidence="9">
    <location>
        <begin position="9"/>
        <end position="151"/>
    </location>
</feature>
<evidence type="ECO:0000256" key="2">
    <source>
        <dbReference type="ARBA" id="ARBA00022679"/>
    </source>
</evidence>
<accession>K2PNV8</accession>
<dbReference type="InterPro" id="IPR013482">
    <property type="entry name" value="Molybde_CF_guanTrfase"/>
</dbReference>
<feature type="binding site" evidence="8">
    <location>
        <position position="70"/>
    </location>
    <ligand>
        <name>GTP</name>
        <dbReference type="ChEBI" id="CHEBI:37565"/>
    </ligand>
</feature>
<keyword evidence="2 8" id="KW-0808">Transferase</keyword>
<evidence type="ECO:0000256" key="3">
    <source>
        <dbReference type="ARBA" id="ARBA00022723"/>
    </source>
</evidence>
<dbReference type="EC" id="2.7.7.77" evidence="8"/>
<comment type="caution">
    <text evidence="10">The sequence shown here is derived from an EMBL/GenBank/DDBJ whole genome shotgun (WGS) entry which is preliminary data.</text>
</comment>
<dbReference type="GO" id="GO:0005737">
    <property type="term" value="C:cytoplasm"/>
    <property type="evidence" value="ECO:0007669"/>
    <property type="project" value="UniProtKB-SubCell"/>
</dbReference>
<comment type="domain">
    <text evidence="8">The N-terminal domain determines nucleotide recognition and specific binding, while the C-terminal domain determines the specific binding to the target protein.</text>
</comment>
<dbReference type="Proteomes" id="UP000007364">
    <property type="component" value="Unassembled WGS sequence"/>
</dbReference>
<proteinExistence type="inferred from homology"/>
<dbReference type="CDD" id="cd02503">
    <property type="entry name" value="MobA"/>
    <property type="match status" value="1"/>
</dbReference>
<evidence type="ECO:0000313" key="10">
    <source>
        <dbReference type="EMBL" id="EKF54205.1"/>
    </source>
</evidence>
<evidence type="ECO:0000256" key="1">
    <source>
        <dbReference type="ARBA" id="ARBA00022490"/>
    </source>
</evidence>
<dbReference type="GO" id="GO:0005525">
    <property type="term" value="F:GTP binding"/>
    <property type="evidence" value="ECO:0007669"/>
    <property type="project" value="UniProtKB-UniRule"/>
</dbReference>
<evidence type="ECO:0000259" key="9">
    <source>
        <dbReference type="Pfam" id="PF12804"/>
    </source>
</evidence>
<keyword evidence="4 8" id="KW-0547">Nucleotide-binding</keyword>
<evidence type="ECO:0000256" key="8">
    <source>
        <dbReference type="HAMAP-Rule" id="MF_00316"/>
    </source>
</evidence>
<evidence type="ECO:0000256" key="7">
    <source>
        <dbReference type="ARBA" id="ARBA00023150"/>
    </source>
</evidence>
<gene>
    <name evidence="8" type="primary">mobA</name>
    <name evidence="10" type="ORF">I215_13567</name>
</gene>
<keyword evidence="11" id="KW-1185">Reference proteome</keyword>
<dbReference type="GO" id="GO:0006777">
    <property type="term" value="P:Mo-molybdopterin cofactor biosynthetic process"/>
    <property type="evidence" value="ECO:0007669"/>
    <property type="project" value="UniProtKB-KW"/>
</dbReference>
<dbReference type="Gene3D" id="3.90.550.10">
    <property type="entry name" value="Spore Coat Polysaccharide Biosynthesis Protein SpsA, Chain A"/>
    <property type="match status" value="1"/>
</dbReference>
<keyword evidence="3 8" id="KW-0479">Metal-binding</keyword>